<feature type="domain" description="HTH cro/C1-type" evidence="1">
    <location>
        <begin position="9"/>
        <end position="65"/>
    </location>
</feature>
<dbReference type="InterPro" id="IPR010982">
    <property type="entry name" value="Lambda_DNA-bd_dom_sf"/>
</dbReference>
<evidence type="ECO:0000313" key="2">
    <source>
        <dbReference type="EMBL" id="MDN5269504.1"/>
    </source>
</evidence>
<dbReference type="SMART" id="SM00530">
    <property type="entry name" value="HTH_XRE"/>
    <property type="match status" value="1"/>
</dbReference>
<comment type="caution">
    <text evidence="2">The sequence shown here is derived from an EMBL/GenBank/DDBJ whole genome shotgun (WGS) entry which is preliminary data.</text>
</comment>
<proteinExistence type="predicted"/>
<sequence>MKKFNGAMVTKFREKYGWTKTHLGELLGVSQQSITDIEYNRNKTEPTREFQNNLAEVLGVSVSDFYSEENDIEYNFKPSGSRNSSPFKKIEFGIEQFLNSSKQYDVIVEVERIGIKNSRMDAYDFVDLYGDRRIRGINTEIEKEVTSTYRNDELIYTDETLSSVVVLYVKANKKDNEE</sequence>
<evidence type="ECO:0000259" key="1">
    <source>
        <dbReference type="PROSITE" id="PS50943"/>
    </source>
</evidence>
<dbReference type="PROSITE" id="PS50943">
    <property type="entry name" value="HTH_CROC1"/>
    <property type="match status" value="1"/>
</dbReference>
<name>A0AAW7QHU3_STRVE</name>
<dbReference type="GO" id="GO:0003677">
    <property type="term" value="F:DNA binding"/>
    <property type="evidence" value="ECO:0007669"/>
    <property type="project" value="InterPro"/>
</dbReference>
<accession>A0AAW7QHU3</accession>
<dbReference type="EMBL" id="JAUJGC010000022">
    <property type="protein sequence ID" value="MDN5269504.1"/>
    <property type="molecule type" value="Genomic_DNA"/>
</dbReference>
<organism evidence="2 3">
    <name type="scientific">Streptococcus vestibularis</name>
    <dbReference type="NCBI Taxonomy" id="1343"/>
    <lineage>
        <taxon>Bacteria</taxon>
        <taxon>Bacillati</taxon>
        <taxon>Bacillota</taxon>
        <taxon>Bacilli</taxon>
        <taxon>Lactobacillales</taxon>
        <taxon>Streptococcaceae</taxon>
        <taxon>Streptococcus</taxon>
    </lineage>
</organism>
<protein>
    <submittedName>
        <fullName evidence="2">Helix-turn-helix transcriptional regulator</fullName>
    </submittedName>
</protein>
<dbReference type="RefSeq" id="WP_301382210.1">
    <property type="nucleotide sequence ID" value="NZ_JAUJGC010000022.1"/>
</dbReference>
<dbReference type="AlphaFoldDB" id="A0AAW7QHU3"/>
<reference evidence="2" key="1">
    <citation type="submission" date="2023-07" db="EMBL/GenBank/DDBJ databases">
        <title>SVep1, a Temperate Phage of Human Oral Commensal Streptococcus vestibularis.</title>
        <authorList>
            <person name="Wu M."/>
            <person name="Zhu Y."/>
            <person name="Li Y."/>
        </authorList>
    </citation>
    <scope>NUCLEOTIDE SEQUENCE</scope>
    <source>
        <strain evidence="2">SVE8</strain>
    </source>
</reference>
<dbReference type="SUPFAM" id="SSF47413">
    <property type="entry name" value="lambda repressor-like DNA-binding domains"/>
    <property type="match status" value="1"/>
</dbReference>
<dbReference type="Pfam" id="PF01381">
    <property type="entry name" value="HTH_3"/>
    <property type="match status" value="1"/>
</dbReference>
<gene>
    <name evidence="2" type="ORF">QY913_05040</name>
</gene>
<dbReference type="CDD" id="cd00093">
    <property type="entry name" value="HTH_XRE"/>
    <property type="match status" value="1"/>
</dbReference>
<dbReference type="Gene3D" id="1.10.260.40">
    <property type="entry name" value="lambda repressor-like DNA-binding domains"/>
    <property type="match status" value="1"/>
</dbReference>
<evidence type="ECO:0000313" key="3">
    <source>
        <dbReference type="Proteomes" id="UP001172310"/>
    </source>
</evidence>
<dbReference type="Proteomes" id="UP001172310">
    <property type="component" value="Unassembled WGS sequence"/>
</dbReference>
<dbReference type="InterPro" id="IPR001387">
    <property type="entry name" value="Cro/C1-type_HTH"/>
</dbReference>